<dbReference type="InterPro" id="IPR019819">
    <property type="entry name" value="Carboxylesterase_B_CS"/>
</dbReference>
<dbReference type="InterPro" id="IPR019826">
    <property type="entry name" value="Carboxylesterase_B_AS"/>
</dbReference>
<evidence type="ECO:0000256" key="2">
    <source>
        <dbReference type="ARBA" id="ARBA00022801"/>
    </source>
</evidence>
<dbReference type="GO" id="GO:0052689">
    <property type="term" value="F:carboxylic ester hydrolase activity"/>
    <property type="evidence" value="ECO:0007669"/>
    <property type="project" value="TreeGrafter"/>
</dbReference>
<feature type="chain" id="PRO_5028504274" description="Carboxylic ester hydrolase" evidence="3">
    <location>
        <begin position="19"/>
        <end position="520"/>
    </location>
</feature>
<dbReference type="PROSITE" id="PS00122">
    <property type="entry name" value="CARBOXYLESTERASE_B_1"/>
    <property type="match status" value="1"/>
</dbReference>
<comment type="caution">
    <text evidence="5">The sequence shown here is derived from an EMBL/GenBank/DDBJ whole genome shotgun (WGS) entry which is preliminary data.</text>
</comment>
<dbReference type="PANTHER" id="PTHR43918:SF4">
    <property type="entry name" value="CARBOXYLIC ESTER HYDROLASE"/>
    <property type="match status" value="1"/>
</dbReference>
<reference evidence="6" key="1">
    <citation type="journal article" date="2015" name="Genome Announc.">
        <title>Draft genome sequence of Talaromyces cellulolyticus strain Y-94, a source of lignocellulosic biomass-degrading enzymes.</title>
        <authorList>
            <person name="Fujii T."/>
            <person name="Koike H."/>
            <person name="Sawayama S."/>
            <person name="Yano S."/>
            <person name="Inoue H."/>
        </authorList>
    </citation>
    <scope>NUCLEOTIDE SEQUENCE [LARGE SCALE GENOMIC DNA]</scope>
    <source>
        <strain evidence="6">Y-94</strain>
    </source>
</reference>
<feature type="domain" description="Carboxylesterase type B" evidence="4">
    <location>
        <begin position="376"/>
        <end position="506"/>
    </location>
</feature>
<keyword evidence="2 3" id="KW-0378">Hydrolase</keyword>
<protein>
    <recommendedName>
        <fullName evidence="3">Carboxylic ester hydrolase</fullName>
        <ecNumber evidence="3">3.1.1.-</ecNumber>
    </recommendedName>
</protein>
<evidence type="ECO:0000256" key="1">
    <source>
        <dbReference type="ARBA" id="ARBA00005964"/>
    </source>
</evidence>
<dbReference type="PROSITE" id="PS00941">
    <property type="entry name" value="CARBOXYLESTERASE_B_2"/>
    <property type="match status" value="1"/>
</dbReference>
<organism evidence="5 6">
    <name type="scientific">Talaromyces pinophilus</name>
    <name type="common">Penicillium pinophilum</name>
    <dbReference type="NCBI Taxonomy" id="128442"/>
    <lineage>
        <taxon>Eukaryota</taxon>
        <taxon>Fungi</taxon>
        <taxon>Dikarya</taxon>
        <taxon>Ascomycota</taxon>
        <taxon>Pezizomycotina</taxon>
        <taxon>Eurotiomycetes</taxon>
        <taxon>Eurotiomycetidae</taxon>
        <taxon>Eurotiales</taxon>
        <taxon>Trichocomaceae</taxon>
        <taxon>Talaromyces</taxon>
        <taxon>Talaromyces sect. Talaromyces</taxon>
    </lineage>
</organism>
<proteinExistence type="inferred from homology"/>
<gene>
    <name evidence="5" type="ORF">TCE0_039r12942</name>
</gene>
<dbReference type="SUPFAM" id="SSF53474">
    <property type="entry name" value="alpha/beta-Hydrolases"/>
    <property type="match status" value="1"/>
</dbReference>
<dbReference type="InterPro" id="IPR029058">
    <property type="entry name" value="AB_hydrolase_fold"/>
</dbReference>
<keyword evidence="6" id="KW-1185">Reference proteome</keyword>
<dbReference type="AlphaFoldDB" id="A0A6N4SLD1"/>
<dbReference type="PANTHER" id="PTHR43918">
    <property type="entry name" value="ACETYLCHOLINESTERASE"/>
    <property type="match status" value="1"/>
</dbReference>
<dbReference type="EC" id="3.1.1.-" evidence="3"/>
<dbReference type="Gene3D" id="3.40.50.1820">
    <property type="entry name" value="alpha/beta hydrolase"/>
    <property type="match status" value="2"/>
</dbReference>
<dbReference type="Pfam" id="PF00135">
    <property type="entry name" value="COesterase"/>
    <property type="match status" value="2"/>
</dbReference>
<keyword evidence="3" id="KW-0732">Signal</keyword>
<sequence length="520" mass="56382">MVFLKLASSLLLAAHVFSAPTTTDSPGSLVGDGLLVNTSSGPIQGFFNQTAPDVRQFLGIPFAEPPVGDLRFEKPVKKSPNGTVNAFYLPNSCMQQFNSNSSTIYTAYETGFLISGGNSEDCLYLSIWAPRVENIRDQQRPLPVLLYVPGGGFTSGGEASLFKVPDKWIQRTQDHIVAIMNYRVNVFGFPNAKGLTDQNVGLLDQRLAVQWVHENIGEFGGDPGRITLWGQSAGGASVSIYPYGYPDDPIVSGLIADSGSPGIITNKDVAQTNFTSLAALVGCNSNSADELVKCVKKVPAQTLENALSYYVGNSTKPTMAFTPSIDNKTVFANWTQRAQDGKIAKTPLIIGSNTNEGAGFVSFTPNGPGAATLFNLTESIIACPVAVEVKNRNLANLTTYRYQYAGNFSNISPLPWFGAYHSSELPMVFGTHYEYRDASTQFQWDVSYAMQALWLSFVEDPSRGPARLALDDVAANPNNSSYFAWPTFQQGSSNMLLFAENQTVMQLVTSGRIDDHCPNL</sequence>
<evidence type="ECO:0000259" key="4">
    <source>
        <dbReference type="Pfam" id="PF00135"/>
    </source>
</evidence>
<accession>A0A6N4SLD1</accession>
<feature type="domain" description="Carboxylesterase type B" evidence="4">
    <location>
        <begin position="35"/>
        <end position="366"/>
    </location>
</feature>
<feature type="signal peptide" evidence="3">
    <location>
        <begin position="1"/>
        <end position="18"/>
    </location>
</feature>
<dbReference type="InterPro" id="IPR050654">
    <property type="entry name" value="AChE-related_enzymes"/>
</dbReference>
<evidence type="ECO:0000313" key="6">
    <source>
        <dbReference type="Proteomes" id="UP000053095"/>
    </source>
</evidence>
<dbReference type="Proteomes" id="UP000053095">
    <property type="component" value="Unassembled WGS sequence"/>
</dbReference>
<name>A0A6N4SLD1_TALPI</name>
<comment type="similarity">
    <text evidence="1 3">Belongs to the type-B carboxylesterase/lipase family.</text>
</comment>
<dbReference type="EMBL" id="DF933835">
    <property type="protein sequence ID" value="GAM40529.1"/>
    <property type="molecule type" value="Genomic_DNA"/>
</dbReference>
<evidence type="ECO:0000256" key="3">
    <source>
        <dbReference type="RuleBase" id="RU361235"/>
    </source>
</evidence>
<dbReference type="InterPro" id="IPR002018">
    <property type="entry name" value="CarbesteraseB"/>
</dbReference>
<evidence type="ECO:0000313" key="5">
    <source>
        <dbReference type="EMBL" id="GAM40529.1"/>
    </source>
</evidence>